<evidence type="ECO:0000256" key="1">
    <source>
        <dbReference type="SAM" id="MobiDB-lite"/>
    </source>
</evidence>
<sequence length="316" mass="35063">MKVMGCWTIAKKTAFCFVCFSDTDRAALCRNRTNCGHDNCSVRHQSLLHHDGGVEQRTNSGRVDGTDEHAAGGTPKSINTIGRESSGPVRLGITPIQVETPPGLVQTVAFLDNGSDTTLVRESFTREHDLEGQTTSLVISTVNGARAVRASQLSLKLAPTSREDTIEVRQAFTIADLPMRAFDNIRSLARRWPHLRDLPFEDFPDTRVDILSSCDVPEGNWVLDQRISHSDPYAMRTMFSWILCGPLGNDGDYSVPINYISRPDNPMGDDLEWIYTHEFRDIADDRVSISREDRAALAIVTETTGHSGTQFEVSLP</sequence>
<keyword evidence="3" id="KW-1185">Reference proteome</keyword>
<dbReference type="WBParaSite" id="ECPE_0001044601-mRNA-1">
    <property type="protein sequence ID" value="ECPE_0001044601-mRNA-1"/>
    <property type="gene ID" value="ECPE_0001044601"/>
</dbReference>
<evidence type="ECO:0000313" key="4">
    <source>
        <dbReference type="WBParaSite" id="ECPE_0001044601-mRNA-1"/>
    </source>
</evidence>
<evidence type="ECO:0000313" key="2">
    <source>
        <dbReference type="EMBL" id="VDP87009.1"/>
    </source>
</evidence>
<proteinExistence type="predicted"/>
<protein>
    <submittedName>
        <fullName evidence="4">DUF1758 domain-containing protein</fullName>
    </submittedName>
</protein>
<dbReference type="Proteomes" id="UP000272942">
    <property type="component" value="Unassembled WGS sequence"/>
</dbReference>
<dbReference type="EMBL" id="UZAN01049033">
    <property type="protein sequence ID" value="VDP87009.1"/>
    <property type="molecule type" value="Genomic_DNA"/>
</dbReference>
<accession>A0A183ATX9</accession>
<reference evidence="2 3" key="2">
    <citation type="submission" date="2018-11" db="EMBL/GenBank/DDBJ databases">
        <authorList>
            <consortium name="Pathogen Informatics"/>
        </authorList>
    </citation>
    <scope>NUCLEOTIDE SEQUENCE [LARGE SCALE GENOMIC DNA]</scope>
    <source>
        <strain evidence="2 3">Egypt</strain>
    </source>
</reference>
<dbReference type="AlphaFoldDB" id="A0A183ATX9"/>
<dbReference type="PANTHER" id="PTHR47331">
    <property type="entry name" value="PHD-TYPE DOMAIN-CONTAINING PROTEIN"/>
    <property type="match status" value="1"/>
</dbReference>
<feature type="region of interest" description="Disordered" evidence="1">
    <location>
        <begin position="51"/>
        <end position="85"/>
    </location>
</feature>
<reference evidence="4" key="1">
    <citation type="submission" date="2016-06" db="UniProtKB">
        <authorList>
            <consortium name="WormBaseParasite"/>
        </authorList>
    </citation>
    <scope>IDENTIFICATION</scope>
</reference>
<organism evidence="4">
    <name type="scientific">Echinostoma caproni</name>
    <dbReference type="NCBI Taxonomy" id="27848"/>
    <lineage>
        <taxon>Eukaryota</taxon>
        <taxon>Metazoa</taxon>
        <taxon>Spiralia</taxon>
        <taxon>Lophotrochozoa</taxon>
        <taxon>Platyhelminthes</taxon>
        <taxon>Trematoda</taxon>
        <taxon>Digenea</taxon>
        <taxon>Plagiorchiida</taxon>
        <taxon>Echinostomata</taxon>
        <taxon>Echinostomatoidea</taxon>
        <taxon>Echinostomatidae</taxon>
        <taxon>Echinostoma</taxon>
    </lineage>
</organism>
<dbReference type="PANTHER" id="PTHR47331:SF1">
    <property type="entry name" value="GAG-LIKE PROTEIN"/>
    <property type="match status" value="1"/>
</dbReference>
<gene>
    <name evidence="2" type="ORF">ECPE_LOCUS10412</name>
</gene>
<dbReference type="OrthoDB" id="5983040at2759"/>
<name>A0A183ATX9_9TREM</name>
<evidence type="ECO:0000313" key="3">
    <source>
        <dbReference type="Proteomes" id="UP000272942"/>
    </source>
</evidence>